<evidence type="ECO:0000313" key="3">
    <source>
        <dbReference type="EMBL" id="RIJ47673.1"/>
    </source>
</evidence>
<feature type="compositionally biased region" description="Basic and acidic residues" evidence="1">
    <location>
        <begin position="96"/>
        <end position="108"/>
    </location>
</feature>
<dbReference type="GO" id="GO:0003677">
    <property type="term" value="F:DNA binding"/>
    <property type="evidence" value="ECO:0007669"/>
    <property type="project" value="InterPro"/>
</dbReference>
<dbReference type="EMBL" id="QWGR01000007">
    <property type="protein sequence ID" value="RIJ47673.1"/>
    <property type="molecule type" value="Genomic_DNA"/>
</dbReference>
<gene>
    <name evidence="3" type="ORF">D1614_13925</name>
</gene>
<dbReference type="Proteomes" id="UP000265926">
    <property type="component" value="Unassembled WGS sequence"/>
</dbReference>
<dbReference type="InterPro" id="IPR010982">
    <property type="entry name" value="Lambda_DNA-bd_dom_sf"/>
</dbReference>
<reference evidence="3 4" key="1">
    <citation type="submission" date="2018-08" db="EMBL/GenBank/DDBJ databases">
        <title>Pallidiluteibacterium maritimus gen. nov., sp. nov., isolated from coastal sediment.</title>
        <authorList>
            <person name="Zhou L.Y."/>
        </authorList>
    </citation>
    <scope>NUCLEOTIDE SEQUENCE [LARGE SCALE GENOMIC DNA]</scope>
    <source>
        <strain evidence="3 4">XSD2</strain>
    </source>
</reference>
<name>A0A399T166_9BACT</name>
<sequence length="140" mass="15851">MKDRIKEYMDYKNINAGELASMLEVQRSNISHILNGRNKPGAAFIEKMLLVFQDLNARWLLTGLGEMIDGVSSSDKNDTIELKQPIQQDILPKQTSSEERSEKIEPKSEIDTAQILSSDAVEKIILLYKDGTFSTFQSKK</sequence>
<dbReference type="SMART" id="SM00530">
    <property type="entry name" value="HTH_XRE"/>
    <property type="match status" value="1"/>
</dbReference>
<evidence type="ECO:0000256" key="1">
    <source>
        <dbReference type="SAM" id="MobiDB-lite"/>
    </source>
</evidence>
<dbReference type="OrthoDB" id="1034290at2"/>
<dbReference type="AlphaFoldDB" id="A0A399T166"/>
<proteinExistence type="predicted"/>
<accession>A0A399T166</accession>
<dbReference type="PROSITE" id="PS50943">
    <property type="entry name" value="HTH_CROC1"/>
    <property type="match status" value="1"/>
</dbReference>
<feature type="region of interest" description="Disordered" evidence="1">
    <location>
        <begin position="84"/>
        <end position="108"/>
    </location>
</feature>
<dbReference type="CDD" id="cd00093">
    <property type="entry name" value="HTH_XRE"/>
    <property type="match status" value="1"/>
</dbReference>
<protein>
    <submittedName>
        <fullName evidence="3">XRE family transcriptional regulator</fullName>
    </submittedName>
</protein>
<keyword evidence="4" id="KW-1185">Reference proteome</keyword>
<dbReference type="Gene3D" id="1.10.260.40">
    <property type="entry name" value="lambda repressor-like DNA-binding domains"/>
    <property type="match status" value="1"/>
</dbReference>
<dbReference type="SUPFAM" id="SSF47413">
    <property type="entry name" value="lambda repressor-like DNA-binding domains"/>
    <property type="match status" value="1"/>
</dbReference>
<dbReference type="RefSeq" id="WP_119438559.1">
    <property type="nucleotide sequence ID" value="NZ_QWGR01000007.1"/>
</dbReference>
<dbReference type="InterPro" id="IPR001387">
    <property type="entry name" value="Cro/C1-type_HTH"/>
</dbReference>
<evidence type="ECO:0000313" key="4">
    <source>
        <dbReference type="Proteomes" id="UP000265926"/>
    </source>
</evidence>
<comment type="caution">
    <text evidence="3">The sequence shown here is derived from an EMBL/GenBank/DDBJ whole genome shotgun (WGS) entry which is preliminary data.</text>
</comment>
<feature type="domain" description="HTH cro/C1-type" evidence="2">
    <location>
        <begin position="5"/>
        <end position="58"/>
    </location>
</feature>
<evidence type="ECO:0000259" key="2">
    <source>
        <dbReference type="PROSITE" id="PS50943"/>
    </source>
</evidence>
<organism evidence="3 4">
    <name type="scientific">Maribellus luteus</name>
    <dbReference type="NCBI Taxonomy" id="2305463"/>
    <lineage>
        <taxon>Bacteria</taxon>
        <taxon>Pseudomonadati</taxon>
        <taxon>Bacteroidota</taxon>
        <taxon>Bacteroidia</taxon>
        <taxon>Marinilabiliales</taxon>
        <taxon>Prolixibacteraceae</taxon>
        <taxon>Maribellus</taxon>
    </lineage>
</organism>